<evidence type="ECO:0008006" key="3">
    <source>
        <dbReference type="Google" id="ProtNLM"/>
    </source>
</evidence>
<proteinExistence type="predicted"/>
<dbReference type="EMBL" id="PCMW01000089">
    <property type="protein sequence ID" value="PDS22474.1"/>
    <property type="molecule type" value="Genomic_DNA"/>
</dbReference>
<sequence>MKLKLFTLGLAIVLTAVSCTKDKDDTSNITADEAAVNAKIDVASDDVSQLIEDQYDATMANTANKTTPSLENNTLPPCATVTRVPAFGTPITAGTTVTKTVDFGTTGCAINNGNILKGKIIMTFVYQPTATTHTVTYTFENFYHNDNMLSGSKTFTRSLTPATATSLPHPIVTMNMDLTLTRPNGTTFTRVGQRVREIVEGYSTPSWTDNIYKVTGAWTTTFPNTTVQTSTITTPLMIKMSCVAVNKPLIVKGVITFVRNDHTATLDYGTGECDNTAIFTSNGVSTVITIGN</sequence>
<accession>A0A2H3KG13</accession>
<name>A0A2H3KG13_9FLAO</name>
<dbReference type="OMA" id="QTISYTF"/>
<evidence type="ECO:0000313" key="2">
    <source>
        <dbReference type="Proteomes" id="UP000220828"/>
    </source>
</evidence>
<reference evidence="1 2" key="1">
    <citation type="submission" date="2017-09" db="EMBL/GenBank/DDBJ databases">
        <title>Whole genomes of Flavobacteriaceae.</title>
        <authorList>
            <person name="Stine C."/>
            <person name="Li C."/>
            <person name="Tadesse D."/>
        </authorList>
    </citation>
    <scope>NUCLEOTIDE SEQUENCE [LARGE SCALE GENOMIC DNA]</scope>
    <source>
        <strain evidence="1 2">ATCC 35036</strain>
    </source>
</reference>
<dbReference type="AlphaFoldDB" id="A0A2H3KG13"/>
<dbReference type="PROSITE" id="PS51257">
    <property type="entry name" value="PROKAR_LIPOPROTEIN"/>
    <property type="match status" value="1"/>
</dbReference>
<organism evidence="1 2">
    <name type="scientific">Flavobacterium branchiophilum</name>
    <dbReference type="NCBI Taxonomy" id="55197"/>
    <lineage>
        <taxon>Bacteria</taxon>
        <taxon>Pseudomonadati</taxon>
        <taxon>Bacteroidota</taxon>
        <taxon>Flavobacteriia</taxon>
        <taxon>Flavobacteriales</taxon>
        <taxon>Flavobacteriaceae</taxon>
        <taxon>Flavobacterium</taxon>
    </lineage>
</organism>
<evidence type="ECO:0000313" key="1">
    <source>
        <dbReference type="EMBL" id="PDS22474.1"/>
    </source>
</evidence>
<dbReference type="OrthoDB" id="1114031at2"/>
<dbReference type="Proteomes" id="UP000220828">
    <property type="component" value="Unassembled WGS sequence"/>
</dbReference>
<gene>
    <name evidence="1" type="ORF">B0A77_13390</name>
</gene>
<comment type="caution">
    <text evidence="1">The sequence shown here is derived from an EMBL/GenBank/DDBJ whole genome shotgun (WGS) entry which is preliminary data.</text>
</comment>
<dbReference type="RefSeq" id="WP_014084844.1">
    <property type="nucleotide sequence ID" value="NZ_CBCSFI010000037.1"/>
</dbReference>
<protein>
    <recommendedName>
        <fullName evidence="3">Lipoprotein</fullName>
    </recommendedName>
</protein>